<evidence type="ECO:0000313" key="3">
    <source>
        <dbReference type="EMBL" id="ODR48346.1"/>
    </source>
</evidence>
<evidence type="ECO:0000313" key="1">
    <source>
        <dbReference type="EMBL" id="ODM07470.1"/>
    </source>
</evidence>
<dbReference type="Gene3D" id="3.60.15.10">
    <property type="entry name" value="Ribonuclease Z/Hydroxyacylglutathione hydrolase-like"/>
    <property type="match status" value="1"/>
</dbReference>
<dbReference type="AlphaFoldDB" id="A0A1E3UFN6"/>
<dbReference type="GeneID" id="93303932"/>
<reference evidence="3 7" key="2">
    <citation type="submission" date="2016-08" db="EMBL/GenBank/DDBJ databases">
        <title>Characterization of Isolates of Eisenbergiella tayi Derived from Blood Cultures, Using Whole Genome Sequencing.</title>
        <authorList>
            <person name="Bernier A.-M."/>
            <person name="Burdz T."/>
            <person name="Wiebe D."/>
            <person name="Bernard K."/>
        </authorList>
    </citation>
    <scope>NUCLEOTIDE SEQUENCE [LARGE SCALE GENOMIC DNA]</scope>
    <source>
        <strain evidence="3 7">NML120146</strain>
    </source>
</reference>
<proteinExistence type="predicted"/>
<dbReference type="InterPro" id="IPR036866">
    <property type="entry name" value="RibonucZ/Hydroxyglut_hydro"/>
</dbReference>
<dbReference type="SUPFAM" id="SSF56281">
    <property type="entry name" value="Metallo-hydrolase/oxidoreductase"/>
    <property type="match status" value="1"/>
</dbReference>
<dbReference type="Pfam" id="PF13483">
    <property type="entry name" value="Lactamase_B_3"/>
    <property type="match status" value="1"/>
</dbReference>
<dbReference type="EMBL" id="MCGH01000002">
    <property type="protein sequence ID" value="ODM07470.1"/>
    <property type="molecule type" value="Genomic_DNA"/>
</dbReference>
<dbReference type="Proteomes" id="UP000094869">
    <property type="component" value="Unassembled WGS sequence"/>
</dbReference>
<gene>
    <name evidence="2" type="ORF">BEH84_02732</name>
    <name evidence="4" type="ORF">BEI59_18120</name>
    <name evidence="1" type="ORF">BEI61_03360</name>
    <name evidence="3" type="ORF">BEI63_25490</name>
</gene>
<evidence type="ECO:0000313" key="4">
    <source>
        <dbReference type="EMBL" id="ODR49445.1"/>
    </source>
</evidence>
<dbReference type="Proteomes" id="UP000095003">
    <property type="component" value="Unassembled WGS sequence"/>
</dbReference>
<dbReference type="EMBL" id="MEHA01000013">
    <property type="protein sequence ID" value="ODR49445.1"/>
    <property type="molecule type" value="Genomic_DNA"/>
</dbReference>
<evidence type="ECO:0000313" key="8">
    <source>
        <dbReference type="Proteomes" id="UP000095003"/>
    </source>
</evidence>
<dbReference type="PANTHER" id="PTHR42967">
    <property type="entry name" value="METAL DEPENDENT HYDROLASE"/>
    <property type="match status" value="1"/>
</dbReference>
<protein>
    <submittedName>
        <fullName evidence="1">Metal-dependent hydrolase</fullName>
    </submittedName>
</protein>
<dbReference type="RefSeq" id="WP_069153504.1">
    <property type="nucleotide sequence ID" value="NZ_DBFYTC010000244.1"/>
</dbReference>
<dbReference type="Proteomes" id="UP000094067">
    <property type="component" value="Unassembled WGS sequence"/>
</dbReference>
<keyword evidence="1" id="KW-0378">Hydrolase</keyword>
<dbReference type="Proteomes" id="UP000094271">
    <property type="component" value="Unassembled WGS sequence"/>
</dbReference>
<reference evidence="5 8" key="1">
    <citation type="submission" date="2016-07" db="EMBL/GenBank/DDBJ databases">
        <title>Characterization of isolates of Eisenbergiella tayi derived from blood cultures, using whole genome sequencing.</title>
        <authorList>
            <person name="Burdz T."/>
            <person name="Wiebe D."/>
            <person name="Huynh C."/>
            <person name="Bernard K."/>
        </authorList>
    </citation>
    <scope>NUCLEOTIDE SEQUENCE [LARGE SCALE GENOMIC DNA]</scope>
    <source>
        <strain evidence="1 5">NML 110608</strain>
        <strain evidence="2 8">NML 120489</strain>
    </source>
</reference>
<dbReference type="PANTHER" id="PTHR42967:SF1">
    <property type="entry name" value="MBL FOLD METALLO-HYDROLASE"/>
    <property type="match status" value="1"/>
</dbReference>
<dbReference type="EMBL" id="MEHD01000043">
    <property type="protein sequence ID" value="ODR48346.1"/>
    <property type="molecule type" value="Genomic_DNA"/>
</dbReference>
<evidence type="ECO:0000313" key="7">
    <source>
        <dbReference type="Proteomes" id="UP000094869"/>
    </source>
</evidence>
<dbReference type="EMBL" id="MCGI01000002">
    <property type="protein sequence ID" value="ODM12117.1"/>
    <property type="molecule type" value="Genomic_DNA"/>
</dbReference>
<accession>A0A1E3UFN6</accession>
<name>A0A1E3UFN6_9FIRM</name>
<keyword evidence="7" id="KW-1185">Reference proteome</keyword>
<organism evidence="4 6">
    <name type="scientific">Eisenbergiella tayi</name>
    <dbReference type="NCBI Taxonomy" id="1432052"/>
    <lineage>
        <taxon>Bacteria</taxon>
        <taxon>Bacillati</taxon>
        <taxon>Bacillota</taxon>
        <taxon>Clostridia</taxon>
        <taxon>Lachnospirales</taxon>
        <taxon>Lachnospiraceae</taxon>
        <taxon>Eisenbergiella</taxon>
    </lineage>
</organism>
<comment type="caution">
    <text evidence="4">The sequence shown here is derived from an EMBL/GenBank/DDBJ whole genome shotgun (WGS) entry which is preliminary data.</text>
</comment>
<sequence length="207" mass="23175">MKLQYLGHSCFKLSSEGYSIVVDPYENGSIPGLRDLDVTANLCVCSHGHGDHHGDSCVKTEESLVRNPFRIETVESWHDDEGGSRRGPNTIHIFHGEEMKIIHMGDIGCRPENWQMDLLKGADAVMAPAGGFYTAEPSVIYEIIKEIRPRVVIPMHYRTAGSGFPVLKTCEEFLSYCSNVVRYETDTLVLDKETGNQTAVLKQWACR</sequence>
<reference evidence="4 6" key="3">
    <citation type="submission" date="2016-08" db="EMBL/GenBank/DDBJ databases">
        <authorList>
            <person name="Seilhamer J.J."/>
        </authorList>
    </citation>
    <scope>NUCLEOTIDE SEQUENCE [LARGE SCALE GENOMIC DNA]</scope>
    <source>
        <strain evidence="4 6">NML150140-1</strain>
    </source>
</reference>
<dbReference type="GO" id="GO:0016787">
    <property type="term" value="F:hydrolase activity"/>
    <property type="evidence" value="ECO:0007669"/>
    <property type="project" value="UniProtKB-KW"/>
</dbReference>
<evidence type="ECO:0000313" key="5">
    <source>
        <dbReference type="Proteomes" id="UP000094067"/>
    </source>
</evidence>
<evidence type="ECO:0000313" key="6">
    <source>
        <dbReference type="Proteomes" id="UP000094271"/>
    </source>
</evidence>
<evidence type="ECO:0000313" key="2">
    <source>
        <dbReference type="EMBL" id="ODM12117.1"/>
    </source>
</evidence>